<gene>
    <name evidence="1" type="ORF">AGR7A_Lc140057</name>
</gene>
<keyword evidence="2" id="KW-1185">Reference proteome</keyword>
<accession>A0A1S7U2J7</accession>
<evidence type="ECO:0000313" key="2">
    <source>
        <dbReference type="Proteomes" id="UP000192140"/>
    </source>
</evidence>
<dbReference type="AlphaFoldDB" id="A0A1S7U2J7"/>
<evidence type="ECO:0000313" key="1">
    <source>
        <dbReference type="EMBL" id="CVI61004.1"/>
    </source>
</evidence>
<name>A0A1S7U2J7_9HYPH</name>
<comment type="caution">
    <text evidence="1">The sequence shown here is derived from an EMBL/GenBank/DDBJ whole genome shotgun (WGS) entry which is preliminary data.</text>
</comment>
<organism evidence="1 2">
    <name type="scientific">Agrobacterium deltaense NCPPB 1641</name>
    <dbReference type="NCBI Taxonomy" id="1183425"/>
    <lineage>
        <taxon>Bacteria</taxon>
        <taxon>Pseudomonadati</taxon>
        <taxon>Pseudomonadota</taxon>
        <taxon>Alphaproteobacteria</taxon>
        <taxon>Hyphomicrobiales</taxon>
        <taxon>Rhizobiaceae</taxon>
        <taxon>Rhizobium/Agrobacterium group</taxon>
        <taxon>Agrobacterium</taxon>
    </lineage>
</organism>
<reference evidence="1" key="1">
    <citation type="submission" date="2016-01" db="EMBL/GenBank/DDBJ databases">
        <authorList>
            <person name="Regsiter A."/>
            <person name="william w."/>
        </authorList>
    </citation>
    <scope>NUCLEOTIDE SEQUENCE</scope>
    <source>
        <strain evidence="1">NCPPB 1641</strain>
    </source>
</reference>
<proteinExistence type="predicted"/>
<sequence>MIGFFLLLSAKIHTPETAKSATLVHSLF</sequence>
<dbReference type="EMBL" id="FCNP01000035">
    <property type="protein sequence ID" value="CVI61004.1"/>
    <property type="molecule type" value="Genomic_DNA"/>
</dbReference>
<protein>
    <submittedName>
        <fullName evidence="1">Uncharacterized protein</fullName>
    </submittedName>
</protein>
<dbReference type="Proteomes" id="UP000192140">
    <property type="component" value="Unassembled WGS sequence"/>
</dbReference>